<proteinExistence type="predicted"/>
<name>A0AAU2JYK9_9ACTN</name>
<sequence length="87" mass="9286">MTVSTYVSTPDHRFALLTARAGLEPELAQRYTTDPLSVLAEFGLPAAEPLYGDMFARAEIGLVIDDLDRSGATSLFCTSSYGQAALA</sequence>
<dbReference type="AlphaFoldDB" id="A0AAU2JYK9"/>
<dbReference type="EMBL" id="CP108264">
    <property type="protein sequence ID" value="WTU76598.1"/>
    <property type="molecule type" value="Genomic_DNA"/>
</dbReference>
<organism evidence="1">
    <name type="scientific">Streptomyces sp. NBC_00049</name>
    <dbReference type="NCBI Taxonomy" id="2903617"/>
    <lineage>
        <taxon>Bacteria</taxon>
        <taxon>Bacillati</taxon>
        <taxon>Actinomycetota</taxon>
        <taxon>Actinomycetes</taxon>
        <taxon>Kitasatosporales</taxon>
        <taxon>Streptomycetaceae</taxon>
        <taxon>Streptomyces</taxon>
    </lineage>
</organism>
<evidence type="ECO:0000313" key="1">
    <source>
        <dbReference type="EMBL" id="WTU76598.1"/>
    </source>
</evidence>
<gene>
    <name evidence="1" type="ORF">OG327_26535</name>
</gene>
<protein>
    <submittedName>
        <fullName evidence="1">Uncharacterized protein</fullName>
    </submittedName>
</protein>
<accession>A0AAU2JYK9</accession>
<reference evidence="1" key="1">
    <citation type="submission" date="2022-10" db="EMBL/GenBank/DDBJ databases">
        <title>The complete genomes of actinobacterial strains from the NBC collection.</title>
        <authorList>
            <person name="Joergensen T.S."/>
            <person name="Alvarez Arevalo M."/>
            <person name="Sterndorff E.B."/>
            <person name="Faurdal D."/>
            <person name="Vuksanovic O."/>
            <person name="Mourched A.-S."/>
            <person name="Charusanti P."/>
            <person name="Shaw S."/>
            <person name="Blin K."/>
            <person name="Weber T."/>
        </authorList>
    </citation>
    <scope>NUCLEOTIDE SEQUENCE</scope>
    <source>
        <strain evidence="1">NBC_00049</strain>
    </source>
</reference>